<dbReference type="Proteomes" id="UP000008066">
    <property type="component" value="Unassembled WGS sequence"/>
</dbReference>
<proteinExistence type="predicted"/>
<name>G0S8C7_CHATD</name>
<accession>G0S8C7</accession>
<evidence type="ECO:0000313" key="2">
    <source>
        <dbReference type="Proteomes" id="UP000008066"/>
    </source>
</evidence>
<keyword evidence="2" id="KW-1185">Reference proteome</keyword>
<dbReference type="KEGG" id="cthr:CTHT_0021270"/>
<dbReference type="STRING" id="759272.G0S8C7"/>
<dbReference type="HOGENOM" id="CLU_089355_0_0_1"/>
<dbReference type="GeneID" id="18256165"/>
<dbReference type="EMBL" id="GL988041">
    <property type="protein sequence ID" value="EGS20302.1"/>
    <property type="molecule type" value="Genomic_DNA"/>
</dbReference>
<protein>
    <submittedName>
        <fullName evidence="1">Uncharacterized protein</fullName>
    </submittedName>
</protein>
<dbReference type="AlphaFoldDB" id="G0S8C7"/>
<dbReference type="RefSeq" id="XP_006692598.1">
    <property type="nucleotide sequence ID" value="XM_006692535.1"/>
</dbReference>
<organism evidence="2">
    <name type="scientific">Chaetomium thermophilum (strain DSM 1495 / CBS 144.50 / IMI 039719)</name>
    <name type="common">Thermochaetoides thermophila</name>
    <dbReference type="NCBI Taxonomy" id="759272"/>
    <lineage>
        <taxon>Eukaryota</taxon>
        <taxon>Fungi</taxon>
        <taxon>Dikarya</taxon>
        <taxon>Ascomycota</taxon>
        <taxon>Pezizomycotina</taxon>
        <taxon>Sordariomycetes</taxon>
        <taxon>Sordariomycetidae</taxon>
        <taxon>Sordariales</taxon>
        <taxon>Chaetomiaceae</taxon>
        <taxon>Thermochaetoides</taxon>
    </lineage>
</organism>
<evidence type="ECO:0000313" key="1">
    <source>
        <dbReference type="EMBL" id="EGS20302.1"/>
    </source>
</evidence>
<dbReference type="OrthoDB" id="4589877at2759"/>
<sequence length="203" mass="22847">MHLLSLDSHTTLLIDLRYTIHWFSPSGSGRLHSQPFPALTFAASIVTDAGPEPFLRSLDRACLERIRAVTRYTPYRFGPGMPTGEAKCERVPGQLPPPVRVEARRGFVWNGVDDEMDLGREKIARGTETRGVVSIAGLSTAELEEHLEMMRKRGYRDWVRVEMAVEIEPGDELYGKRASLDWRLGGAKWPEWDGQVGQGEARD</sequence>
<reference evidence="1 2" key="1">
    <citation type="journal article" date="2011" name="Cell">
        <title>Insight into structure and assembly of the nuclear pore complex by utilizing the genome of a eukaryotic thermophile.</title>
        <authorList>
            <person name="Amlacher S."/>
            <person name="Sarges P."/>
            <person name="Flemming D."/>
            <person name="van Noort V."/>
            <person name="Kunze R."/>
            <person name="Devos D.P."/>
            <person name="Arumugam M."/>
            <person name="Bork P."/>
            <person name="Hurt E."/>
        </authorList>
    </citation>
    <scope>NUCLEOTIDE SEQUENCE [LARGE SCALE GENOMIC DNA]</scope>
    <source>
        <strain evidence="2">DSM 1495 / CBS 144.50 / IMI 039719</strain>
    </source>
</reference>
<gene>
    <name evidence="1" type="ORF">CTHT_0021270</name>
</gene>
<dbReference type="eggNOG" id="ENOG502RIX6">
    <property type="taxonomic scope" value="Eukaryota"/>
</dbReference>